<protein>
    <submittedName>
        <fullName evidence="1">Lipoprotein</fullName>
    </submittedName>
</protein>
<evidence type="ECO:0000313" key="2">
    <source>
        <dbReference type="Proteomes" id="UP000034085"/>
    </source>
</evidence>
<accession>A0A0F6RFR0</accession>
<dbReference type="HOGENOM" id="CLU_128661_0_0_6"/>
<dbReference type="PROSITE" id="PS51257">
    <property type="entry name" value="PROKAR_LIPOPROTEIN"/>
    <property type="match status" value="1"/>
</dbReference>
<dbReference type="InterPro" id="IPR021242">
    <property type="entry name" value="DUF2799"/>
</dbReference>
<gene>
    <name evidence="1" type="ORF">F384_14260</name>
</gene>
<dbReference type="Pfam" id="PF10973">
    <property type="entry name" value="DUF2799"/>
    <property type="match status" value="1"/>
</dbReference>
<dbReference type="OrthoDB" id="6433560at2"/>
<keyword evidence="1" id="KW-0449">Lipoprotein</keyword>
<dbReference type="KEGG" id="cama:F384_14260"/>
<dbReference type="PATRIC" id="fig|1261127.3.peg.2990"/>
<dbReference type="EMBL" id="CP011132">
    <property type="protein sequence ID" value="AKE59640.1"/>
    <property type="molecule type" value="Genomic_DNA"/>
</dbReference>
<organism evidence="1 2">
    <name type="scientific">Citrobacter amalonaticus Y19</name>
    <dbReference type="NCBI Taxonomy" id="1261127"/>
    <lineage>
        <taxon>Bacteria</taxon>
        <taxon>Pseudomonadati</taxon>
        <taxon>Pseudomonadota</taxon>
        <taxon>Gammaproteobacteria</taxon>
        <taxon>Enterobacterales</taxon>
        <taxon>Enterobacteriaceae</taxon>
        <taxon>Citrobacter</taxon>
    </lineage>
</organism>
<proteinExistence type="predicted"/>
<evidence type="ECO:0000313" key="1">
    <source>
        <dbReference type="EMBL" id="AKE59640.1"/>
    </source>
</evidence>
<dbReference type="NCBIfam" id="NF008518">
    <property type="entry name" value="PRK11443.1"/>
    <property type="match status" value="1"/>
</dbReference>
<reference evidence="1 2" key="1">
    <citation type="journal article" date="2013" name="Appl. Microbiol. Biotechnol.">
        <title>Glycerol assimilation and production of 1,3-propanediol by Citrobacter amalonaticus Y19.</title>
        <authorList>
            <person name="Ainala S.K."/>
            <person name="Ashok S."/>
            <person name="Ko Y."/>
            <person name="Park S."/>
        </authorList>
    </citation>
    <scope>NUCLEOTIDE SEQUENCE [LARGE SCALE GENOMIC DNA]</scope>
    <source>
        <strain evidence="1 2">Y19</strain>
    </source>
</reference>
<dbReference type="RefSeq" id="WP_046485376.1">
    <property type="nucleotide sequence ID" value="NZ_CP011132.1"/>
</dbReference>
<dbReference type="Proteomes" id="UP000034085">
    <property type="component" value="Chromosome"/>
</dbReference>
<sequence length="124" mass="13641">MTRIVGIAIIFLLSGCQVDPYTHAPTWTSTNWYDAGIEDAISGVAVKDNETLADTFNDPEVDRPQYLKGYAEGQRKTCQQNFAYARGVTGKTFPASCDTVENASQLREAWQQGADENASSTRLN</sequence>
<dbReference type="AlphaFoldDB" id="A0A0F6RFR0"/>
<name>A0A0F6RFR0_CITAM</name>